<sequence>MSKRKSFIRTIAVSTMAVAVTGSATCAYAAPVLQGTKTYEKVNTIDISVDSVENIVYSFQASIKVQGEVEVVDNEQKEKITWSDNIKSQIKSGNANATCRAEYNKSSNTTTLDIYVTSNEDLLDGNRLNIGRISVKKSGSNSNADYKVFGKGTSDKPALKIVTYNNKTVDYENINSDEGLIFTLINESEVKPIGGTGSSKNDPEKYKVEKSEALEYLLNNIRINYSIVSKETQESGSNVILKLGLAQKTTKGRKATINKYVEVTLPKSLEYIVENELSKPDELPPDNGNGGNNGGGSNSGGSSSGGSSGGGNSSDSTSNVTVKKLKGADRFETAIKISQSGWTKSDTVVIVNGEDKSMVDGLTATPLASIKNSPILLSSNEKLPQKTVEELKRLNPSKVIVIGGNNSMPNSVVEAIKAVNSKISVQRIGGDTRYQTSINIAKEIDKTNNVSKLYIGAGNGEADSLSIASLAGKEKTPIVLTQKDGVDNEAEQFIKSNKVSNIYFIGGIEKISNKAIEQVGKIANKDISKNRVAGQTRQETNAKVIDKFYSQSKLDGVVVANQDKLIDALAVGPLAAKNNSPVILATNTLDKSQESSLKGKNSSKLFEVGGGVASSVVDKIKSLIEK</sequence>
<reference evidence="3" key="2">
    <citation type="submission" date="2021-06" db="EMBL/GenBank/DDBJ databases">
        <authorList>
            <consortium name="NCBI Pathogen Detection Project"/>
        </authorList>
    </citation>
    <scope>NUCLEOTIDE SEQUENCE</scope>
    <source>
        <strain evidence="3">Clostridioides</strain>
    </source>
</reference>
<feature type="compositionally biased region" description="Gly residues" evidence="1">
    <location>
        <begin position="288"/>
        <end position="312"/>
    </location>
</feature>
<dbReference type="AlphaFoldDB" id="A0A9P3TY69"/>
<accession>A0A9P3TY69</accession>
<comment type="caution">
    <text evidence="3">The sequence shown here is derived from an EMBL/GenBank/DDBJ whole genome shotgun (WGS) entry which is preliminary data.</text>
</comment>
<dbReference type="PANTHER" id="PTHR30032">
    <property type="entry name" value="N-ACETYLMURAMOYL-L-ALANINE AMIDASE-RELATED"/>
    <property type="match status" value="1"/>
</dbReference>
<dbReference type="Pfam" id="PF04122">
    <property type="entry name" value="CW_binding_2"/>
    <property type="match status" value="3"/>
</dbReference>
<dbReference type="InterPro" id="IPR007253">
    <property type="entry name" value="Cell_wall-bd_2"/>
</dbReference>
<dbReference type="RefSeq" id="WP_003426546.1">
    <property type="nucleotide sequence ID" value="NZ_AP025558.1"/>
</dbReference>
<keyword evidence="2" id="KW-0732">Signal</keyword>
<dbReference type="Gene3D" id="3.40.50.12090">
    <property type="match status" value="2"/>
</dbReference>
<evidence type="ECO:0000256" key="1">
    <source>
        <dbReference type="SAM" id="MobiDB-lite"/>
    </source>
</evidence>
<evidence type="ECO:0000256" key="2">
    <source>
        <dbReference type="SAM" id="SignalP"/>
    </source>
</evidence>
<feature type="signal peptide" evidence="2">
    <location>
        <begin position="1"/>
        <end position="29"/>
    </location>
</feature>
<gene>
    <name evidence="3" type="ORF">KRQ00_002461</name>
</gene>
<protein>
    <submittedName>
        <fullName evidence="3">Cell wall-binding protein Cwp10</fullName>
    </submittedName>
</protein>
<evidence type="ECO:0000313" key="4">
    <source>
        <dbReference type="Proteomes" id="UP000879542"/>
    </source>
</evidence>
<dbReference type="InterPro" id="IPR051922">
    <property type="entry name" value="Bact_Sporulation_Assoc"/>
</dbReference>
<dbReference type="PANTHER" id="PTHR30032:SF8">
    <property type="entry name" value="GERMINATION-SPECIFIC N-ACETYLMURAMOYL-L-ALANINE AMIDASE"/>
    <property type="match status" value="1"/>
</dbReference>
<feature type="region of interest" description="Disordered" evidence="1">
    <location>
        <begin position="278"/>
        <end position="321"/>
    </location>
</feature>
<name>A0A9P3TY69_CLODI</name>
<proteinExistence type="predicted"/>
<dbReference type="EMBL" id="DAEQIJ010000011">
    <property type="protein sequence ID" value="HBH2620690.1"/>
    <property type="molecule type" value="Genomic_DNA"/>
</dbReference>
<organism evidence="3 4">
    <name type="scientific">Clostridioides difficile</name>
    <name type="common">Peptoclostridium difficile</name>
    <dbReference type="NCBI Taxonomy" id="1496"/>
    <lineage>
        <taxon>Bacteria</taxon>
        <taxon>Bacillati</taxon>
        <taxon>Bacillota</taxon>
        <taxon>Clostridia</taxon>
        <taxon>Peptostreptococcales</taxon>
        <taxon>Peptostreptococcaceae</taxon>
        <taxon>Clostridioides</taxon>
    </lineage>
</organism>
<reference evidence="3" key="1">
    <citation type="journal article" date="2018" name="Genome Biol.">
        <title>SKESA: strategic k-mer extension for scrupulous assemblies.</title>
        <authorList>
            <person name="Souvorov A."/>
            <person name="Agarwala R."/>
            <person name="Lipman D.J."/>
        </authorList>
    </citation>
    <scope>NUCLEOTIDE SEQUENCE</scope>
    <source>
        <strain evidence="3">Clostridioides</strain>
    </source>
</reference>
<dbReference type="Proteomes" id="UP000879542">
    <property type="component" value="Unassembled WGS sequence"/>
</dbReference>
<evidence type="ECO:0000313" key="3">
    <source>
        <dbReference type="EMBL" id="HBH2620690.1"/>
    </source>
</evidence>
<feature type="chain" id="PRO_5041192610" evidence="2">
    <location>
        <begin position="30"/>
        <end position="626"/>
    </location>
</feature>